<name>A0A915Q4T2_9BILA</name>
<sequence>MAVYYQDQSEQQLTNLAQNPILQPGCWPASRPQLYRSRKSELSPINLGCNSTSLTSSRMATLEFPWSLSVASNTTLSSLSASPNIPSSVFPLRDFPLEQLTSMDNIRYLRLGEPFAFYTHLS</sequence>
<evidence type="ECO:0000313" key="1">
    <source>
        <dbReference type="Proteomes" id="UP000887581"/>
    </source>
</evidence>
<evidence type="ECO:0000313" key="2">
    <source>
        <dbReference type="WBParaSite" id="sdigi.contig972.g10069.t1"/>
    </source>
</evidence>
<keyword evidence="1" id="KW-1185">Reference proteome</keyword>
<protein>
    <submittedName>
        <fullName evidence="2">Uncharacterized protein</fullName>
    </submittedName>
</protein>
<proteinExistence type="predicted"/>
<reference evidence="2" key="1">
    <citation type="submission" date="2022-11" db="UniProtKB">
        <authorList>
            <consortium name="WormBaseParasite"/>
        </authorList>
    </citation>
    <scope>IDENTIFICATION</scope>
</reference>
<dbReference type="AlphaFoldDB" id="A0A915Q4T2"/>
<organism evidence="1 2">
    <name type="scientific">Setaria digitata</name>
    <dbReference type="NCBI Taxonomy" id="48799"/>
    <lineage>
        <taxon>Eukaryota</taxon>
        <taxon>Metazoa</taxon>
        <taxon>Ecdysozoa</taxon>
        <taxon>Nematoda</taxon>
        <taxon>Chromadorea</taxon>
        <taxon>Rhabditida</taxon>
        <taxon>Spirurina</taxon>
        <taxon>Spiruromorpha</taxon>
        <taxon>Filarioidea</taxon>
        <taxon>Setariidae</taxon>
        <taxon>Setaria</taxon>
    </lineage>
</organism>
<dbReference type="WBParaSite" id="sdigi.contig972.g10069.t1">
    <property type="protein sequence ID" value="sdigi.contig972.g10069.t1"/>
    <property type="gene ID" value="sdigi.contig972.g10069"/>
</dbReference>
<dbReference type="Proteomes" id="UP000887581">
    <property type="component" value="Unplaced"/>
</dbReference>
<accession>A0A915Q4T2</accession>